<proteinExistence type="predicted"/>
<dbReference type="PATRIC" id="fig|272562.8.peg.1436"/>
<dbReference type="AlphaFoldDB" id="Q97JN7"/>
<dbReference type="GeneID" id="44997743"/>
<dbReference type="HOGENOM" id="CLU_2877716_0_0_9"/>
<sequence>MDYYENDYENNMNYMFNEPCDNCFYGFNPYRESYKRAYSGFSYYRAPFGIPNFKEVSEEELFD</sequence>
<protein>
    <recommendedName>
        <fullName evidence="3">Spore coat associated protein JA (CotJA)</fullName>
    </recommendedName>
</protein>
<organism evidence="1 2">
    <name type="scientific">Clostridium acetobutylicum (strain ATCC 824 / DSM 792 / JCM 1419 / IAM 19013 / LMG 5710 / NBRC 13948 / NRRL B-527 / VKM B-1787 / 2291 / W)</name>
    <dbReference type="NCBI Taxonomy" id="272562"/>
    <lineage>
        <taxon>Bacteria</taxon>
        <taxon>Bacillati</taxon>
        <taxon>Bacillota</taxon>
        <taxon>Clostridia</taxon>
        <taxon>Eubacteriales</taxon>
        <taxon>Clostridiaceae</taxon>
        <taxon>Clostridium</taxon>
    </lineage>
</organism>
<keyword evidence="2" id="KW-1185">Reference proteome</keyword>
<reference evidence="1 2" key="1">
    <citation type="journal article" date="2001" name="J. Bacteriol.">
        <title>Genome sequence and comparative analysis of the solvent-producing bacterium Clostridium acetobutylicum.</title>
        <authorList>
            <person name="Nolling J."/>
            <person name="Breton G."/>
            <person name="Omelchenko M.V."/>
            <person name="Makarova K.S."/>
            <person name="Zeng Q."/>
            <person name="Gibson R."/>
            <person name="Lee H.M."/>
            <person name="Dubois J."/>
            <person name="Qiu D."/>
            <person name="Hitti J."/>
            <person name="Wolf Y.I."/>
            <person name="Tatusov R.L."/>
            <person name="Sabathe F."/>
            <person name="Doucette-Stamm L."/>
            <person name="Soucaille P."/>
            <person name="Daly M.J."/>
            <person name="Bennett G.N."/>
            <person name="Koonin E.V."/>
            <person name="Smith D.R."/>
        </authorList>
    </citation>
    <scope>NUCLEOTIDE SEQUENCE [LARGE SCALE GENOMIC DNA]</scope>
    <source>
        <strain evidence="2">ATCC 824 / DSM 792 / JCM 1419 / LMG 5710 / VKM B-1787</strain>
    </source>
</reference>
<dbReference type="OrthoDB" id="9948452at2"/>
<dbReference type="RefSeq" id="WP_010964549.1">
    <property type="nucleotide sequence ID" value="NC_003030.1"/>
</dbReference>
<dbReference type="STRING" id="272562.CA_C1236"/>
<accession>Q97JN7</accession>
<evidence type="ECO:0000313" key="2">
    <source>
        <dbReference type="Proteomes" id="UP000000814"/>
    </source>
</evidence>
<dbReference type="Proteomes" id="UP000000814">
    <property type="component" value="Chromosome"/>
</dbReference>
<gene>
    <name evidence="1" type="ordered locus">CA_C1236</name>
</gene>
<dbReference type="EMBL" id="AE001437">
    <property type="protein sequence ID" value="AAK79208.1"/>
    <property type="molecule type" value="Genomic_DNA"/>
</dbReference>
<evidence type="ECO:0008006" key="3">
    <source>
        <dbReference type="Google" id="ProtNLM"/>
    </source>
</evidence>
<dbReference type="KEGG" id="cac:CA_C1236"/>
<evidence type="ECO:0000313" key="1">
    <source>
        <dbReference type="EMBL" id="AAK79208.1"/>
    </source>
</evidence>
<name>Q97JN7_CLOAB</name>
<dbReference type="PIR" id="E97052">
    <property type="entry name" value="E97052"/>
</dbReference>